<dbReference type="InterPro" id="IPR000073">
    <property type="entry name" value="AB_hydrolase_1"/>
</dbReference>
<dbReference type="InterPro" id="IPR051601">
    <property type="entry name" value="Serine_prot/Carboxylest_S33"/>
</dbReference>
<keyword evidence="2 4" id="KW-0732">Signal</keyword>
<name>A0ABW4FE56_9PSEU</name>
<dbReference type="PANTHER" id="PTHR43248">
    <property type="entry name" value="2-SUCCINYL-6-HYDROXY-2,4-CYCLOHEXADIENE-1-CARBOXYLATE SYNTHASE"/>
    <property type="match status" value="1"/>
</dbReference>
<keyword evidence="8" id="KW-1185">Reference proteome</keyword>
<dbReference type="Gene3D" id="3.40.50.1820">
    <property type="entry name" value="alpha/beta hydrolase"/>
    <property type="match status" value="1"/>
</dbReference>
<evidence type="ECO:0000259" key="6">
    <source>
        <dbReference type="Pfam" id="PF08386"/>
    </source>
</evidence>
<dbReference type="Pfam" id="PF08386">
    <property type="entry name" value="Abhydrolase_4"/>
    <property type="match status" value="1"/>
</dbReference>
<dbReference type="RefSeq" id="WP_343984823.1">
    <property type="nucleotide sequence ID" value="NZ_BAAAJG010000025.1"/>
</dbReference>
<evidence type="ECO:0000259" key="5">
    <source>
        <dbReference type="Pfam" id="PF00561"/>
    </source>
</evidence>
<sequence length="529" mass="55396">MSRSPRTSARLRAAGLLLGGLLLTAACSAPAAPAAAPTLAWAACPSDPALHCTTITVPLDRAEPGGATVALPVVKVPARQPEQRLGSLVLHRGGPGYSVLEYLAAIRSGQLTDPLRQAVYDRYDVIAVDQRGAGGSQPAVRCFANPEDAAALTAGLPTIPVTDDERAARIRADAEFAAGCRAESGDLLDHISTEDAARDLDDLRAALGDDRLNFVGQSYGTFVGTVYANLFPERVGRFVFDSVVDPAQVAGDDPLRSTRTGADVASAETMAEFLRLCAVGGERCPFGAGDPAGAFDRLTARLQAEPVTLTAPDGRTIRMGWSEVVSWAGNWLYQPSMWEQPVSGASFLAGAEQAAGDPAGPMGQAMAQVLLSLRNDADLITAPYAGALNATAYGVNCSENTYPADQDALLAAIDERAAAVPRFGALRGWSDSVCAQWPVRDQGYTGPWDAATDEPILIMNSRFDPATPLAAAERLHDLLPHSVLLVHEGWGHVTVQQSGCMTDAASAYLVDGTVPAPGTTCAPDHVPFS</sequence>
<dbReference type="EMBL" id="JBHUCP010000003">
    <property type="protein sequence ID" value="MFD1528948.1"/>
    <property type="molecule type" value="Genomic_DNA"/>
</dbReference>
<accession>A0ABW4FE56</accession>
<dbReference type="InterPro" id="IPR029058">
    <property type="entry name" value="AB_hydrolase_fold"/>
</dbReference>
<dbReference type="PANTHER" id="PTHR43248:SF29">
    <property type="entry name" value="TRIPEPTIDYL AMINOPEPTIDASE"/>
    <property type="match status" value="1"/>
</dbReference>
<evidence type="ECO:0000313" key="8">
    <source>
        <dbReference type="Proteomes" id="UP001597145"/>
    </source>
</evidence>
<feature type="signal peptide" evidence="4">
    <location>
        <begin position="1"/>
        <end position="31"/>
    </location>
</feature>
<evidence type="ECO:0000256" key="1">
    <source>
        <dbReference type="ARBA" id="ARBA00010088"/>
    </source>
</evidence>
<protein>
    <submittedName>
        <fullName evidence="7">Alpha/beta hydrolase</fullName>
    </submittedName>
</protein>
<dbReference type="PROSITE" id="PS51257">
    <property type="entry name" value="PROKAR_LIPOPROTEIN"/>
    <property type="match status" value="1"/>
</dbReference>
<dbReference type="Pfam" id="PF00561">
    <property type="entry name" value="Abhydrolase_1"/>
    <property type="match status" value="1"/>
</dbReference>
<evidence type="ECO:0000256" key="3">
    <source>
        <dbReference type="ARBA" id="ARBA00022801"/>
    </source>
</evidence>
<feature type="domain" description="AB hydrolase-1" evidence="5">
    <location>
        <begin position="88"/>
        <end position="251"/>
    </location>
</feature>
<evidence type="ECO:0000313" key="7">
    <source>
        <dbReference type="EMBL" id="MFD1528948.1"/>
    </source>
</evidence>
<keyword evidence="3 7" id="KW-0378">Hydrolase</keyword>
<reference evidence="8" key="1">
    <citation type="journal article" date="2019" name="Int. J. Syst. Evol. Microbiol.">
        <title>The Global Catalogue of Microorganisms (GCM) 10K type strain sequencing project: providing services to taxonomists for standard genome sequencing and annotation.</title>
        <authorList>
            <consortium name="The Broad Institute Genomics Platform"/>
            <consortium name="The Broad Institute Genome Sequencing Center for Infectious Disease"/>
            <person name="Wu L."/>
            <person name="Ma J."/>
        </authorList>
    </citation>
    <scope>NUCLEOTIDE SEQUENCE [LARGE SCALE GENOMIC DNA]</scope>
    <source>
        <strain evidence="8">JCM 12165</strain>
    </source>
</reference>
<evidence type="ECO:0000256" key="4">
    <source>
        <dbReference type="SAM" id="SignalP"/>
    </source>
</evidence>
<feature type="domain" description="Peptidase S33 tripeptidyl aminopeptidase-like C-terminal" evidence="6">
    <location>
        <begin position="423"/>
        <end position="521"/>
    </location>
</feature>
<organism evidence="7 8">
    <name type="scientific">Pseudonocardia aurantiaca</name>
    <dbReference type="NCBI Taxonomy" id="75290"/>
    <lineage>
        <taxon>Bacteria</taxon>
        <taxon>Bacillati</taxon>
        <taxon>Actinomycetota</taxon>
        <taxon>Actinomycetes</taxon>
        <taxon>Pseudonocardiales</taxon>
        <taxon>Pseudonocardiaceae</taxon>
        <taxon>Pseudonocardia</taxon>
    </lineage>
</organism>
<feature type="chain" id="PRO_5046715266" evidence="4">
    <location>
        <begin position="32"/>
        <end position="529"/>
    </location>
</feature>
<dbReference type="Proteomes" id="UP001597145">
    <property type="component" value="Unassembled WGS sequence"/>
</dbReference>
<comment type="similarity">
    <text evidence="1">Belongs to the peptidase S33 family.</text>
</comment>
<gene>
    <name evidence="7" type="ORF">ACFSCY_05805</name>
</gene>
<dbReference type="SUPFAM" id="SSF53474">
    <property type="entry name" value="alpha/beta-Hydrolases"/>
    <property type="match status" value="1"/>
</dbReference>
<evidence type="ECO:0000256" key="2">
    <source>
        <dbReference type="ARBA" id="ARBA00022729"/>
    </source>
</evidence>
<dbReference type="InterPro" id="IPR013595">
    <property type="entry name" value="Pept_S33_TAP-like_C"/>
</dbReference>
<proteinExistence type="inferred from homology"/>
<comment type="caution">
    <text evidence="7">The sequence shown here is derived from an EMBL/GenBank/DDBJ whole genome shotgun (WGS) entry which is preliminary data.</text>
</comment>
<dbReference type="GO" id="GO:0016787">
    <property type="term" value="F:hydrolase activity"/>
    <property type="evidence" value="ECO:0007669"/>
    <property type="project" value="UniProtKB-KW"/>
</dbReference>